<evidence type="ECO:0000256" key="6">
    <source>
        <dbReference type="SAM" id="Phobius"/>
    </source>
</evidence>
<dbReference type="PANTHER" id="PTHR43630">
    <property type="entry name" value="POLY-BETA-1,6-N-ACETYL-D-GLUCOSAMINE SYNTHASE"/>
    <property type="match status" value="1"/>
</dbReference>
<dbReference type="CDD" id="cd06423">
    <property type="entry name" value="CESA_like"/>
    <property type="match status" value="1"/>
</dbReference>
<dbReference type="Gene3D" id="3.10.50.10">
    <property type="match status" value="1"/>
</dbReference>
<dbReference type="CDD" id="cd10962">
    <property type="entry name" value="CE4_GT2-like"/>
    <property type="match status" value="1"/>
</dbReference>
<dbReference type="Pfam" id="PF01522">
    <property type="entry name" value="Polysacc_deac_1"/>
    <property type="match status" value="1"/>
</dbReference>
<reference evidence="9" key="1">
    <citation type="submission" date="2020-01" db="EMBL/GenBank/DDBJ databases">
        <title>Caldichromatium gen. nov., sp. nov., a thermophilic purple sulfur bacterium member of the family Chromatiaceae isolated from Nakabusa hot spring, Japan.</title>
        <authorList>
            <person name="Saini M.K."/>
            <person name="Hanada S."/>
            <person name="Tank M."/>
        </authorList>
    </citation>
    <scope>NUCLEOTIDE SEQUENCE [LARGE SCALE GENOMIC DNA]</scope>
    <source>
        <strain evidence="9">No.7</strain>
    </source>
</reference>
<evidence type="ECO:0000256" key="3">
    <source>
        <dbReference type="ARBA" id="ARBA00022679"/>
    </source>
</evidence>
<dbReference type="GO" id="GO:0016757">
    <property type="term" value="F:glycosyltransferase activity"/>
    <property type="evidence" value="ECO:0007669"/>
    <property type="project" value="UniProtKB-KW"/>
</dbReference>
<evidence type="ECO:0000256" key="4">
    <source>
        <dbReference type="ARBA" id="ARBA00023326"/>
    </source>
</evidence>
<comment type="similarity">
    <text evidence="1">Belongs to the glycosyltransferase 2 family.</text>
</comment>
<keyword evidence="3 8" id="KW-0808">Transferase</keyword>
<feature type="transmembrane region" description="Helical" evidence="6">
    <location>
        <begin position="1037"/>
        <end position="1059"/>
    </location>
</feature>
<evidence type="ECO:0000256" key="5">
    <source>
        <dbReference type="SAM" id="MobiDB-lite"/>
    </source>
</evidence>
<keyword evidence="6" id="KW-0472">Membrane</keyword>
<keyword evidence="4" id="KW-0624">Polysaccharide degradation</keyword>
<sequence length="1119" mass="123514">MDQEHFVFRDPYGGRWRSLSRAALLSSLTAALALGAVLYSLLVPPRLLSPPSAIEEVDASRVRAATALTQIPEHLPKPPSWLTQGTSGAHTARPASLSQGPTADRGVARVRLGLLDDDPDRALVALRAHAKELTHIAPSWFQLVGMPPALHETPDPEVAALADSQGLALMPLLTNLGEEGFEPEAVEELARSGPAQQRAFAQRLKQRLRAIGAKGVIIAWEKVDPTYRRDLVTLIGRLHEELQRAGLELWLSVPVGNDIQAFDLEALVSQVDRLVAVLYYQTGEEDAPGPLAALAWFREWLDALAHHGDPAQWIIGLGAFASDWPESGAAELISFQDAMARAAMAKVGLIANLPPYEGLNFSYILDGVRHDVWLLDAISFWNQQRLMLARGLGGIAIDHLGAEDPLIWQALRDGLAARPGDFVSIPPSETIATIGQGDFFVEIDPQQQAGHRAIELDRDGFWQVRYLAYPELPHVMRKGGQAGQQVALTFDDGPDPQWTPQILDILKANGTPATFFVIGEKANAYPGLLKRIDDEGHEIGNHSFSHIDLTQAGSLRIALELNATQRAIERITGHSTLLFRPPYDADRTPHTRSELESLAAAHSLGYIPVMSSIDPCDWQGPKASDVLKRVQQERLAGGQVILLHDGGGDRTETLLALPEIIRYLKARGDEIVPLHRLLGVARETLMPPIPSEDPVPERLIASTGLQSMELLNRGTWAFLLVVTVLLLARSLLLFGLATWRLQRERASCDVLPGFSPPVSVILPAHNEERVIAQTLTALLASNYPAPFEVVVIDDGSTDGTAALVESLAEGDRRVRLIRQPNRGKSAALRHGLSQARYEFLVMLDADTQFAPDTLTELMRPLRDPQVGAVSIQIEVAPQTNLLGRFQRLEYLSAFNLDRRAHDLLDAIPVVPGAASAYRIAAIRAAGGIQSDTLAEDTDLTLALHRAGYRIRHTNRARVLTEAPRTLRALFRQRRRWAYGTLQCLWKHRSLCCNPAYAWLGLFVLPSVWFFQIFLVALMPLIDLGLILTLMRGESGPLPYYLAFFILIDLAYAWVACWLAGEPVRTALLILPMRFIYRPLLGLAVIYALYRALRGTWMAWGRQERWGLGNNRNKQWAGSL</sequence>
<name>A0A6G7VE99_9GAMM</name>
<feature type="domain" description="NodB homology" evidence="7">
    <location>
        <begin position="484"/>
        <end position="672"/>
    </location>
</feature>
<dbReference type="InterPro" id="IPR029070">
    <property type="entry name" value="Chitinase_insertion_sf"/>
</dbReference>
<dbReference type="GO" id="GO:0016810">
    <property type="term" value="F:hydrolase activity, acting on carbon-nitrogen (but not peptide) bonds"/>
    <property type="evidence" value="ECO:0007669"/>
    <property type="project" value="InterPro"/>
</dbReference>
<protein>
    <submittedName>
        <fullName evidence="8">Glycosyltransferase</fullName>
    </submittedName>
</protein>
<keyword evidence="6" id="KW-1133">Transmembrane helix</keyword>
<dbReference type="GO" id="GO:0000272">
    <property type="term" value="P:polysaccharide catabolic process"/>
    <property type="evidence" value="ECO:0007669"/>
    <property type="project" value="UniProtKB-KW"/>
</dbReference>
<dbReference type="SUPFAM" id="SSF51445">
    <property type="entry name" value="(Trans)glycosidases"/>
    <property type="match status" value="1"/>
</dbReference>
<proteinExistence type="inferred from homology"/>
<keyword evidence="6" id="KW-0812">Transmembrane</keyword>
<dbReference type="InterPro" id="IPR002509">
    <property type="entry name" value="NODB_dom"/>
</dbReference>
<feature type="transmembrane region" description="Helical" evidence="6">
    <location>
        <begin position="21"/>
        <end position="42"/>
    </location>
</feature>
<dbReference type="Proteomes" id="UP000502699">
    <property type="component" value="Chromosome"/>
</dbReference>
<dbReference type="PANTHER" id="PTHR43630:SF1">
    <property type="entry name" value="POLY-BETA-1,6-N-ACETYL-D-GLUCOSAMINE SYNTHASE"/>
    <property type="match status" value="1"/>
</dbReference>
<gene>
    <name evidence="8" type="ORF">GWK36_09765</name>
</gene>
<dbReference type="Gene3D" id="3.20.20.80">
    <property type="entry name" value="Glycosidases"/>
    <property type="match status" value="1"/>
</dbReference>
<dbReference type="InterPro" id="IPR029044">
    <property type="entry name" value="Nucleotide-diphossugar_trans"/>
</dbReference>
<accession>A0A6G7VE99</accession>
<evidence type="ECO:0000313" key="8">
    <source>
        <dbReference type="EMBL" id="QIK38215.1"/>
    </source>
</evidence>
<feature type="transmembrane region" description="Helical" evidence="6">
    <location>
        <begin position="995"/>
        <end position="1017"/>
    </location>
</feature>
<dbReference type="SUPFAM" id="SSF88713">
    <property type="entry name" value="Glycoside hydrolase/deacetylase"/>
    <property type="match status" value="1"/>
</dbReference>
<dbReference type="Pfam" id="PF00535">
    <property type="entry name" value="Glycos_transf_2"/>
    <property type="match status" value="1"/>
</dbReference>
<evidence type="ECO:0000259" key="7">
    <source>
        <dbReference type="PROSITE" id="PS51677"/>
    </source>
</evidence>
<dbReference type="SUPFAM" id="SSF53448">
    <property type="entry name" value="Nucleotide-diphospho-sugar transferases"/>
    <property type="match status" value="1"/>
</dbReference>
<dbReference type="RefSeq" id="WP_166270977.1">
    <property type="nucleotide sequence ID" value="NZ_CP048029.1"/>
</dbReference>
<evidence type="ECO:0000313" key="9">
    <source>
        <dbReference type="Proteomes" id="UP000502699"/>
    </source>
</evidence>
<keyword evidence="9" id="KW-1185">Reference proteome</keyword>
<dbReference type="InterPro" id="IPR001173">
    <property type="entry name" value="Glyco_trans_2-like"/>
</dbReference>
<evidence type="ECO:0000256" key="2">
    <source>
        <dbReference type="ARBA" id="ARBA00022676"/>
    </source>
</evidence>
<dbReference type="EMBL" id="CP048029">
    <property type="protein sequence ID" value="QIK38215.1"/>
    <property type="molecule type" value="Genomic_DNA"/>
</dbReference>
<evidence type="ECO:0000256" key="1">
    <source>
        <dbReference type="ARBA" id="ARBA00006739"/>
    </source>
</evidence>
<dbReference type="AlphaFoldDB" id="A0A6G7VE99"/>
<keyword evidence="2" id="KW-0328">Glycosyltransferase</keyword>
<organism evidence="8 9">
    <name type="scientific">Caldichromatium japonicum</name>
    <dbReference type="NCBI Taxonomy" id="2699430"/>
    <lineage>
        <taxon>Bacteria</taxon>
        <taxon>Pseudomonadati</taxon>
        <taxon>Pseudomonadota</taxon>
        <taxon>Gammaproteobacteria</taxon>
        <taxon>Chromatiales</taxon>
        <taxon>Chromatiaceae</taxon>
        <taxon>Caldichromatium</taxon>
    </lineage>
</organism>
<feature type="transmembrane region" description="Helical" evidence="6">
    <location>
        <begin position="1066"/>
        <end position="1089"/>
    </location>
</feature>
<feature type="transmembrane region" description="Helical" evidence="6">
    <location>
        <begin position="716"/>
        <end position="737"/>
    </location>
</feature>
<keyword evidence="4" id="KW-0119">Carbohydrate metabolism</keyword>
<dbReference type="Gene3D" id="3.20.20.370">
    <property type="entry name" value="Glycoside hydrolase/deacetylase"/>
    <property type="match status" value="1"/>
</dbReference>
<dbReference type="PROSITE" id="PS51677">
    <property type="entry name" value="NODB"/>
    <property type="match status" value="1"/>
</dbReference>
<feature type="region of interest" description="Disordered" evidence="5">
    <location>
        <begin position="73"/>
        <end position="102"/>
    </location>
</feature>
<dbReference type="Gene3D" id="3.90.550.10">
    <property type="entry name" value="Spore Coat Polysaccharide Biosynthesis Protein SpsA, Chain A"/>
    <property type="match status" value="1"/>
</dbReference>
<dbReference type="KEGG" id="cjap:GWK36_09765"/>
<dbReference type="InterPro" id="IPR017853">
    <property type="entry name" value="GH"/>
</dbReference>
<dbReference type="InterPro" id="IPR011330">
    <property type="entry name" value="Glyco_hydro/deAcase_b/a-brl"/>
</dbReference>